<dbReference type="EMBL" id="JAEVFJ010000046">
    <property type="protein sequence ID" value="KAH8084345.1"/>
    <property type="molecule type" value="Genomic_DNA"/>
</dbReference>
<sequence length="316" mass="35701">MLNRAFEVSIVSGGRKLEEYDVKLEDPKTMTCYIPSEANKSFSISFKSYFEEASASVRCSIDGRRMGASVCRARHSGTRWGVRVAPQFRQPFQFSELSITEEDNCMISDRIMENLGCIEVKVYRVQRYGRNREEFKSSDIPEIGSINEKSKKAGSHCVSLGAARRCTSHRRTDSVPFVPGEGCWVTFQFRYRPRAILQAQGIIPRELHADNNCESSQSSQSTTSSNRKRRRSTNDPVPAIDNKARAQQPLRTTVTSSKSSPSDSERPPKRLKREMKPNLCLIQEVIDLTCDMKREVSPVHLATHNVGTVIDLTLDD</sequence>
<dbReference type="PANTHER" id="PTHR36223:SF1">
    <property type="entry name" value="TRANSCRIPTION ELONGATION FACTOR EAF N-TERMINAL DOMAIN-CONTAINING PROTEIN"/>
    <property type="match status" value="1"/>
</dbReference>
<gene>
    <name evidence="3" type="ORF">BXZ70DRAFT_1012029</name>
</gene>
<evidence type="ECO:0000259" key="2">
    <source>
        <dbReference type="Pfam" id="PF25534"/>
    </source>
</evidence>
<accession>A0A8K0UG97</accession>
<protein>
    <recommendedName>
        <fullName evidence="2">DUF7918 domain-containing protein</fullName>
    </recommendedName>
</protein>
<comment type="caution">
    <text evidence="3">The sequence shown here is derived from an EMBL/GenBank/DDBJ whole genome shotgun (WGS) entry which is preliminary data.</text>
</comment>
<dbReference type="Pfam" id="PF25534">
    <property type="entry name" value="DUF7918"/>
    <property type="match status" value="1"/>
</dbReference>
<evidence type="ECO:0000313" key="3">
    <source>
        <dbReference type="EMBL" id="KAH8084345.1"/>
    </source>
</evidence>
<keyword evidence="4" id="KW-1185">Reference proteome</keyword>
<feature type="region of interest" description="Disordered" evidence="1">
    <location>
        <begin position="208"/>
        <end position="276"/>
    </location>
</feature>
<organism evidence="3 4">
    <name type="scientific">Cristinia sonorae</name>
    <dbReference type="NCBI Taxonomy" id="1940300"/>
    <lineage>
        <taxon>Eukaryota</taxon>
        <taxon>Fungi</taxon>
        <taxon>Dikarya</taxon>
        <taxon>Basidiomycota</taxon>
        <taxon>Agaricomycotina</taxon>
        <taxon>Agaricomycetes</taxon>
        <taxon>Agaricomycetidae</taxon>
        <taxon>Agaricales</taxon>
        <taxon>Pleurotineae</taxon>
        <taxon>Stephanosporaceae</taxon>
        <taxon>Cristinia</taxon>
    </lineage>
</organism>
<dbReference type="Proteomes" id="UP000813824">
    <property type="component" value="Unassembled WGS sequence"/>
</dbReference>
<dbReference type="OrthoDB" id="3364132at2759"/>
<evidence type="ECO:0000256" key="1">
    <source>
        <dbReference type="SAM" id="MobiDB-lite"/>
    </source>
</evidence>
<dbReference type="AlphaFoldDB" id="A0A8K0UG97"/>
<feature type="compositionally biased region" description="Low complexity" evidence="1">
    <location>
        <begin position="251"/>
        <end position="262"/>
    </location>
</feature>
<feature type="compositionally biased region" description="Low complexity" evidence="1">
    <location>
        <begin position="215"/>
        <end position="225"/>
    </location>
</feature>
<reference evidence="3" key="1">
    <citation type="journal article" date="2021" name="New Phytol.">
        <title>Evolutionary innovations through gain and loss of genes in the ectomycorrhizal Boletales.</title>
        <authorList>
            <person name="Wu G."/>
            <person name="Miyauchi S."/>
            <person name="Morin E."/>
            <person name="Kuo A."/>
            <person name="Drula E."/>
            <person name="Varga T."/>
            <person name="Kohler A."/>
            <person name="Feng B."/>
            <person name="Cao Y."/>
            <person name="Lipzen A."/>
            <person name="Daum C."/>
            <person name="Hundley H."/>
            <person name="Pangilinan J."/>
            <person name="Johnson J."/>
            <person name="Barry K."/>
            <person name="LaButti K."/>
            <person name="Ng V."/>
            <person name="Ahrendt S."/>
            <person name="Min B."/>
            <person name="Choi I.G."/>
            <person name="Park H."/>
            <person name="Plett J.M."/>
            <person name="Magnuson J."/>
            <person name="Spatafora J.W."/>
            <person name="Nagy L.G."/>
            <person name="Henrissat B."/>
            <person name="Grigoriev I.V."/>
            <person name="Yang Z.L."/>
            <person name="Xu J."/>
            <person name="Martin F.M."/>
        </authorList>
    </citation>
    <scope>NUCLEOTIDE SEQUENCE</scope>
    <source>
        <strain evidence="3">KKN 215</strain>
    </source>
</reference>
<evidence type="ECO:0000313" key="4">
    <source>
        <dbReference type="Proteomes" id="UP000813824"/>
    </source>
</evidence>
<name>A0A8K0UG97_9AGAR</name>
<dbReference type="PANTHER" id="PTHR36223">
    <property type="entry name" value="BETA-LACTAMASE-TYPE TRANSPEPTIDASE FOLD DOMAIN CONTAINING PROTEIN"/>
    <property type="match status" value="1"/>
</dbReference>
<proteinExistence type="predicted"/>
<feature type="domain" description="DUF7918" evidence="2">
    <location>
        <begin position="6"/>
        <end position="205"/>
    </location>
</feature>
<dbReference type="InterPro" id="IPR057678">
    <property type="entry name" value="DUF7918"/>
</dbReference>